<dbReference type="GO" id="GO:0004497">
    <property type="term" value="F:monooxygenase activity"/>
    <property type="evidence" value="ECO:0007669"/>
    <property type="project" value="UniProtKB-KW"/>
</dbReference>
<dbReference type="InterPro" id="IPR036188">
    <property type="entry name" value="FAD/NAD-bd_sf"/>
</dbReference>
<dbReference type="SUPFAM" id="SSF51905">
    <property type="entry name" value="FAD/NAD(P)-binding domain"/>
    <property type="match status" value="1"/>
</dbReference>
<dbReference type="Proteomes" id="UP000248349">
    <property type="component" value="Unassembled WGS sequence"/>
</dbReference>
<accession>A0A318Z761</accession>
<evidence type="ECO:0000256" key="2">
    <source>
        <dbReference type="ARBA" id="ARBA00022630"/>
    </source>
</evidence>
<evidence type="ECO:0000259" key="6">
    <source>
        <dbReference type="Pfam" id="PF01494"/>
    </source>
</evidence>
<proteinExistence type="predicted"/>
<organism evidence="7 8">
    <name type="scientific">Aspergillus saccharolyticus JOP 1030-1</name>
    <dbReference type="NCBI Taxonomy" id="1450539"/>
    <lineage>
        <taxon>Eukaryota</taxon>
        <taxon>Fungi</taxon>
        <taxon>Dikarya</taxon>
        <taxon>Ascomycota</taxon>
        <taxon>Pezizomycotina</taxon>
        <taxon>Eurotiomycetes</taxon>
        <taxon>Eurotiomycetidae</taxon>
        <taxon>Eurotiales</taxon>
        <taxon>Aspergillaceae</taxon>
        <taxon>Aspergillus</taxon>
        <taxon>Aspergillus subgen. Circumdati</taxon>
    </lineage>
</organism>
<dbReference type="RefSeq" id="XP_025428921.1">
    <property type="nucleotide sequence ID" value="XM_025572817.1"/>
</dbReference>
<protein>
    <submittedName>
        <fullName evidence="7">FAD/NAD(P)-binding domain-containing protein</fullName>
    </submittedName>
</protein>
<evidence type="ECO:0000256" key="5">
    <source>
        <dbReference type="ARBA" id="ARBA00023033"/>
    </source>
</evidence>
<keyword evidence="3" id="KW-0274">FAD</keyword>
<evidence type="ECO:0000313" key="8">
    <source>
        <dbReference type="Proteomes" id="UP000248349"/>
    </source>
</evidence>
<keyword evidence="5" id="KW-0503">Monooxygenase</keyword>
<dbReference type="OrthoDB" id="47494at2759"/>
<dbReference type="GeneID" id="37074045"/>
<dbReference type="AlphaFoldDB" id="A0A318Z761"/>
<name>A0A318Z761_9EURO</name>
<evidence type="ECO:0000256" key="1">
    <source>
        <dbReference type="ARBA" id="ARBA00001974"/>
    </source>
</evidence>
<dbReference type="PANTHER" id="PTHR47178:SF1">
    <property type="entry name" value="FAD-BINDING DOMAIN-CONTAINING PROTEIN-RELATED"/>
    <property type="match status" value="1"/>
</dbReference>
<dbReference type="STRING" id="1450539.A0A318Z761"/>
<dbReference type="Gene3D" id="3.50.50.60">
    <property type="entry name" value="FAD/NAD(P)-binding domain"/>
    <property type="match status" value="1"/>
</dbReference>
<feature type="domain" description="FAD-binding" evidence="6">
    <location>
        <begin position="304"/>
        <end position="337"/>
    </location>
</feature>
<dbReference type="Pfam" id="PF01494">
    <property type="entry name" value="FAD_binding_3"/>
    <property type="match status" value="2"/>
</dbReference>
<dbReference type="InterPro" id="IPR002938">
    <property type="entry name" value="FAD-bd"/>
</dbReference>
<comment type="cofactor">
    <cofactor evidence="1">
        <name>FAD</name>
        <dbReference type="ChEBI" id="CHEBI:57692"/>
    </cofactor>
</comment>
<reference evidence="7 8" key="1">
    <citation type="submission" date="2016-12" db="EMBL/GenBank/DDBJ databases">
        <title>The genomes of Aspergillus section Nigri reveals drivers in fungal speciation.</title>
        <authorList>
            <consortium name="DOE Joint Genome Institute"/>
            <person name="Vesth T.C."/>
            <person name="Nybo J."/>
            <person name="Theobald S."/>
            <person name="Brandl J."/>
            <person name="Frisvad J.C."/>
            <person name="Nielsen K.F."/>
            <person name="Lyhne E.K."/>
            <person name="Kogle M.E."/>
            <person name="Kuo A."/>
            <person name="Riley R."/>
            <person name="Clum A."/>
            <person name="Nolan M."/>
            <person name="Lipzen A."/>
            <person name="Salamov A."/>
            <person name="Henrissat B."/>
            <person name="Wiebenga A."/>
            <person name="De Vries R.P."/>
            <person name="Grigoriev I.V."/>
            <person name="Mortensen U.H."/>
            <person name="Andersen M.R."/>
            <person name="Baker S.E."/>
        </authorList>
    </citation>
    <scope>NUCLEOTIDE SEQUENCE [LARGE SCALE GENOMIC DNA]</scope>
    <source>
        <strain evidence="7 8">JOP 1030-1</strain>
    </source>
</reference>
<dbReference type="GO" id="GO:0071949">
    <property type="term" value="F:FAD binding"/>
    <property type="evidence" value="ECO:0007669"/>
    <property type="project" value="InterPro"/>
</dbReference>
<gene>
    <name evidence="7" type="ORF">BP01DRAFT_324208</name>
</gene>
<keyword evidence="4" id="KW-0560">Oxidoreductase</keyword>
<feature type="domain" description="FAD-binding" evidence="6">
    <location>
        <begin position="4"/>
        <end position="166"/>
    </location>
</feature>
<dbReference type="PANTHER" id="PTHR47178">
    <property type="entry name" value="MONOOXYGENASE, FAD-BINDING"/>
    <property type="match status" value="1"/>
</dbReference>
<evidence type="ECO:0000256" key="3">
    <source>
        <dbReference type="ARBA" id="ARBA00022827"/>
    </source>
</evidence>
<sequence>MTDLPILIAGAGISGLLLAQYLQQHQIPYRLFEQDAAIDARSGGWGLTLHWALPALRELLPEPLVAQLPETYVNKAAAARGDTGRFPFFDLQTGSVLYRVPAAERIRVSRVRLRQLLATGLEIAWRKTLTAIDSTHDRVTAHFHDGSSATGRLLIGCDGARSRTRAIQYPDSHEMAPLPVQLLGGSALYSAEELAGAEAIDPFMFQGSHPETNIYFYFSILDTPNNFPDSSEDRYRCQVIVSWADAQGIPVPSDNAARLALMKSLTANWVEPFKGLVHRLPDSTDVRSIRIADWLFRPEQAPAHPRVVLMGDAAHTMTMFRGEGANNAIVDVLDLTRRVDLRSERSLSTDDLRQSLQRYENDVLARAGPSVVNSRQACLDAHEFARIVDGSPLVSARL</sequence>
<feature type="non-terminal residue" evidence="7">
    <location>
        <position position="398"/>
    </location>
</feature>
<evidence type="ECO:0000313" key="7">
    <source>
        <dbReference type="EMBL" id="PYH42939.1"/>
    </source>
</evidence>
<keyword evidence="8" id="KW-1185">Reference proteome</keyword>
<evidence type="ECO:0000256" key="4">
    <source>
        <dbReference type="ARBA" id="ARBA00023002"/>
    </source>
</evidence>
<dbReference type="PRINTS" id="PR00420">
    <property type="entry name" value="RNGMNOXGNASE"/>
</dbReference>
<keyword evidence="2" id="KW-0285">Flavoprotein</keyword>
<dbReference type="EMBL" id="KZ821247">
    <property type="protein sequence ID" value="PYH42939.1"/>
    <property type="molecule type" value="Genomic_DNA"/>
</dbReference>